<evidence type="ECO:0000313" key="1">
    <source>
        <dbReference type="EMBL" id="MFD1056471.1"/>
    </source>
</evidence>
<protein>
    <recommendedName>
        <fullName evidence="3">ESAT-6 protein secretion system EspG family protein</fullName>
    </recommendedName>
</protein>
<sequence>MSIEFDPAEGTLRLDAEAFITLAELSSYAVDSCDATLGRLTDAGAVLDGVAHPLLRTALASVAGSVTSLQVLVAGPEDVRLHHGWVSDGAALLTDLGDGTYDFAPVGAEFVPESVARLTRVGPRPRLGAGSVVVDESVLDDVAASSSAARVSGVEALAGLLTPWPAAAASVRAGGWHLALVDVTFVDDDRTVARRLAWLDTDAGMLRVEVDDHGPVLVPVSTTDLWRAVVAVLPDDLDPGYVARSA</sequence>
<dbReference type="EMBL" id="JBHTKH010000019">
    <property type="protein sequence ID" value="MFD1056471.1"/>
    <property type="molecule type" value="Genomic_DNA"/>
</dbReference>
<dbReference type="RefSeq" id="WP_386054580.1">
    <property type="nucleotide sequence ID" value="NZ_JBHTKH010000019.1"/>
</dbReference>
<gene>
    <name evidence="1" type="ORF">ACFQ2V_19335</name>
</gene>
<reference evidence="2" key="1">
    <citation type="journal article" date="2019" name="Int. J. Syst. Evol. Microbiol.">
        <title>The Global Catalogue of Microorganisms (GCM) 10K type strain sequencing project: providing services to taxonomists for standard genome sequencing and annotation.</title>
        <authorList>
            <consortium name="The Broad Institute Genomics Platform"/>
            <consortium name="The Broad Institute Genome Sequencing Center for Infectious Disease"/>
            <person name="Wu L."/>
            <person name="Ma J."/>
        </authorList>
    </citation>
    <scope>NUCLEOTIDE SEQUENCE [LARGE SCALE GENOMIC DNA]</scope>
    <source>
        <strain evidence="2">CCUG 57508</strain>
    </source>
</reference>
<keyword evidence="2" id="KW-1185">Reference proteome</keyword>
<evidence type="ECO:0000313" key="2">
    <source>
        <dbReference type="Proteomes" id="UP001597046"/>
    </source>
</evidence>
<dbReference type="Proteomes" id="UP001597046">
    <property type="component" value="Unassembled WGS sequence"/>
</dbReference>
<name>A0ABW3N0S8_9MICO</name>
<organism evidence="1 2">
    <name type="scientific">Terrabacter terrigena</name>
    <dbReference type="NCBI Taxonomy" id="574718"/>
    <lineage>
        <taxon>Bacteria</taxon>
        <taxon>Bacillati</taxon>
        <taxon>Actinomycetota</taxon>
        <taxon>Actinomycetes</taxon>
        <taxon>Micrococcales</taxon>
        <taxon>Intrasporangiaceae</taxon>
        <taxon>Terrabacter</taxon>
    </lineage>
</organism>
<comment type="caution">
    <text evidence="1">The sequence shown here is derived from an EMBL/GenBank/DDBJ whole genome shotgun (WGS) entry which is preliminary data.</text>
</comment>
<evidence type="ECO:0008006" key="3">
    <source>
        <dbReference type="Google" id="ProtNLM"/>
    </source>
</evidence>
<accession>A0ABW3N0S8</accession>
<proteinExistence type="predicted"/>